<evidence type="ECO:0000313" key="3">
    <source>
        <dbReference type="Proteomes" id="UP001156410"/>
    </source>
</evidence>
<dbReference type="RefSeq" id="WP_195184938.1">
    <property type="nucleotide sequence ID" value="NZ_CP113440.1"/>
</dbReference>
<evidence type="ECO:0000313" key="4">
    <source>
        <dbReference type="Proteomes" id="UP001209889"/>
    </source>
</evidence>
<proteinExistence type="predicted"/>
<dbReference type="EMBL" id="JAPHJC010000036">
    <property type="protein sequence ID" value="MCW8678525.1"/>
    <property type="molecule type" value="Genomic_DNA"/>
</dbReference>
<reference evidence="1" key="3">
    <citation type="submission" date="2024-05" db="EMBL/GenBank/DDBJ databases">
        <title>Streptococcus macedonicus and Acinetobacter baumannii: co-inhabitants of the cheese production environment.</title>
        <authorList>
            <person name="Johnson J."/>
            <person name="Curtin C."/>
            <person name="Waite-Cusic J."/>
        </authorList>
    </citation>
    <scope>NUCLEOTIDE SEQUENCE</scope>
    <source>
        <strain evidence="1">E28</strain>
    </source>
</reference>
<evidence type="ECO:0000313" key="1">
    <source>
        <dbReference type="EMBL" id="MCW8678525.1"/>
    </source>
</evidence>
<dbReference type="Proteomes" id="UP001156410">
    <property type="component" value="Chromosome"/>
</dbReference>
<reference evidence="2" key="2">
    <citation type="submission" date="2022-11" db="EMBL/GenBank/DDBJ databases">
        <authorList>
            <person name="Johnson J.D."/>
        </authorList>
    </citation>
    <scope>NUCLEOTIDE SEQUENCE</scope>
    <source>
        <strain evidence="1">E28</strain>
        <strain evidence="2">E37</strain>
    </source>
</reference>
<evidence type="ECO:0000313" key="2">
    <source>
        <dbReference type="EMBL" id="WAK63612.1"/>
    </source>
</evidence>
<gene>
    <name evidence="2" type="ORF">OQG81_01610</name>
    <name evidence="1" type="ORF">OQH01_08515</name>
</gene>
<accession>A0AA47FEI7</accession>
<dbReference type="EMBL" id="CP113440">
    <property type="protein sequence ID" value="WAK63612.1"/>
    <property type="molecule type" value="Genomic_DNA"/>
</dbReference>
<dbReference type="Proteomes" id="UP001209889">
    <property type="component" value="Unassembled WGS sequence"/>
</dbReference>
<protein>
    <submittedName>
        <fullName evidence="2">Uncharacterized protein</fullName>
    </submittedName>
</protein>
<sequence>MEHYEKFIVFVGCTFGLLFLLLGANGHLVASDVDASMASHKTGNYTIDKILSSYEGEEFFTKDYVDGMFNNWSIDENTKVIADEEGGLFYSLTDNHAVLKTYDTDSGQVVEELSLDSPRATTVRELKEALYEALEE</sequence>
<organism evidence="2 3">
    <name type="scientific">Streptococcus macedonicus</name>
    <name type="common">Streptococcus gallolyticus macedonicus</name>
    <dbReference type="NCBI Taxonomy" id="59310"/>
    <lineage>
        <taxon>Bacteria</taxon>
        <taxon>Bacillati</taxon>
        <taxon>Bacillota</taxon>
        <taxon>Bacilli</taxon>
        <taxon>Lactobacillales</taxon>
        <taxon>Streptococcaceae</taxon>
        <taxon>Streptococcus</taxon>
    </lineage>
</organism>
<name>A0AA47FEI7_STRMC</name>
<dbReference type="AlphaFoldDB" id="A0AA47FEI7"/>
<reference evidence="2" key="1">
    <citation type="submission" date="2022-11" db="EMBL/GenBank/DDBJ databases">
        <title>Streptococcus macedonicus and Acinetobacter baumannii: co-inhabitants of the cheese production environment.</title>
        <authorList>
            <person name="Johnson J."/>
        </authorList>
    </citation>
    <scope>NUCLEOTIDE SEQUENCE</scope>
    <source>
        <strain evidence="2">E37</strain>
    </source>
</reference>
<keyword evidence="4" id="KW-1185">Reference proteome</keyword>